<proteinExistence type="inferred from homology"/>
<dbReference type="InterPro" id="IPR035892">
    <property type="entry name" value="C2_domain_sf"/>
</dbReference>
<comment type="caution">
    <text evidence="9">The sequence shown here is derived from an EMBL/GenBank/DDBJ whole genome shotgun (WGS) entry which is preliminary data.</text>
</comment>
<dbReference type="InterPro" id="IPR039034">
    <property type="entry name" value="INPP4"/>
</dbReference>
<dbReference type="AlphaFoldDB" id="A0A8T1MG44"/>
<dbReference type="Proteomes" id="UP000286415">
    <property type="component" value="Unassembled WGS sequence"/>
</dbReference>
<evidence type="ECO:0000259" key="7">
    <source>
        <dbReference type="PROSITE" id="PS50003"/>
    </source>
</evidence>
<evidence type="ECO:0000313" key="10">
    <source>
        <dbReference type="Proteomes" id="UP000286415"/>
    </source>
</evidence>
<evidence type="ECO:0000256" key="1">
    <source>
        <dbReference type="ARBA" id="ARBA00004847"/>
    </source>
</evidence>
<feature type="region of interest" description="Disordered" evidence="6">
    <location>
        <begin position="601"/>
        <end position="620"/>
    </location>
</feature>
<keyword evidence="5" id="KW-0443">Lipid metabolism</keyword>
<keyword evidence="10" id="KW-1185">Reference proteome</keyword>
<evidence type="ECO:0000256" key="2">
    <source>
        <dbReference type="ARBA" id="ARBA00006306"/>
    </source>
</evidence>
<comment type="similarity">
    <text evidence="2">Belongs to the inositol 3,4-bisphosphate 4-phosphatase family.</text>
</comment>
<dbReference type="InterPro" id="IPR011993">
    <property type="entry name" value="PH-like_dom_sf"/>
</dbReference>
<comment type="pathway">
    <text evidence="1">Signal transduction; phosphatidylinositol signaling pathway.</text>
</comment>
<dbReference type="InterPro" id="IPR000008">
    <property type="entry name" value="C2_dom"/>
</dbReference>
<evidence type="ECO:0000313" key="9">
    <source>
        <dbReference type="EMBL" id="KAG5447969.1"/>
    </source>
</evidence>
<feature type="domain" description="PH" evidence="7">
    <location>
        <begin position="16"/>
        <end position="120"/>
    </location>
</feature>
<dbReference type="Gene3D" id="2.30.29.30">
    <property type="entry name" value="Pleckstrin-homology domain (PH domain)/Phosphotyrosine-binding domain (PTB)"/>
    <property type="match status" value="1"/>
</dbReference>
<dbReference type="GO" id="GO:0005737">
    <property type="term" value="C:cytoplasm"/>
    <property type="evidence" value="ECO:0007669"/>
    <property type="project" value="TreeGrafter"/>
</dbReference>
<evidence type="ECO:0000256" key="3">
    <source>
        <dbReference type="ARBA" id="ARBA00013037"/>
    </source>
</evidence>
<evidence type="ECO:0000259" key="8">
    <source>
        <dbReference type="PROSITE" id="PS50004"/>
    </source>
</evidence>
<evidence type="ECO:0000256" key="5">
    <source>
        <dbReference type="ARBA" id="ARBA00023098"/>
    </source>
</evidence>
<dbReference type="EMBL" id="NIRI02000042">
    <property type="protein sequence ID" value="KAG5447969.1"/>
    <property type="molecule type" value="Genomic_DNA"/>
</dbReference>
<dbReference type="PANTHER" id="PTHR12187">
    <property type="entry name" value="AGAP000124-PA"/>
    <property type="match status" value="1"/>
</dbReference>
<feature type="compositionally biased region" description="Polar residues" evidence="6">
    <location>
        <begin position="606"/>
        <end position="620"/>
    </location>
</feature>
<feature type="domain" description="C2" evidence="8">
    <location>
        <begin position="152"/>
        <end position="276"/>
    </location>
</feature>
<dbReference type="InterPro" id="IPR001849">
    <property type="entry name" value="PH_domain"/>
</dbReference>
<keyword evidence="4" id="KW-0378">Hydrolase</keyword>
<dbReference type="PANTHER" id="PTHR12187:SF11">
    <property type="entry name" value="PHOSPHATIDYLINOSITOL-3,4-BISPHOSPHATE 4-PHOSPHATASE"/>
    <property type="match status" value="1"/>
</dbReference>
<name>A0A8T1MG44_CLOSI</name>
<dbReference type="SUPFAM" id="SSF49562">
    <property type="entry name" value="C2 domain (Calcium/lipid-binding domain, CaLB)"/>
    <property type="match status" value="1"/>
</dbReference>
<dbReference type="SMART" id="SM00233">
    <property type="entry name" value="PH"/>
    <property type="match status" value="1"/>
</dbReference>
<dbReference type="GO" id="GO:0016316">
    <property type="term" value="F:phosphatidylinositol-3,4-bisphosphate 4-phosphatase activity"/>
    <property type="evidence" value="ECO:0007669"/>
    <property type="project" value="UniProtKB-EC"/>
</dbReference>
<dbReference type="EC" id="3.1.3.66" evidence="3"/>
<organism evidence="9 10">
    <name type="scientific">Clonorchis sinensis</name>
    <name type="common">Chinese liver fluke</name>
    <dbReference type="NCBI Taxonomy" id="79923"/>
    <lineage>
        <taxon>Eukaryota</taxon>
        <taxon>Metazoa</taxon>
        <taxon>Spiralia</taxon>
        <taxon>Lophotrochozoa</taxon>
        <taxon>Platyhelminthes</taxon>
        <taxon>Trematoda</taxon>
        <taxon>Digenea</taxon>
        <taxon>Opisthorchiida</taxon>
        <taxon>Opisthorchiata</taxon>
        <taxon>Opisthorchiidae</taxon>
        <taxon>Clonorchis</taxon>
    </lineage>
</organism>
<evidence type="ECO:0000256" key="6">
    <source>
        <dbReference type="SAM" id="MobiDB-lite"/>
    </source>
</evidence>
<dbReference type="Pfam" id="PF00169">
    <property type="entry name" value="PH"/>
    <property type="match status" value="1"/>
</dbReference>
<dbReference type="OrthoDB" id="159395at2759"/>
<protein>
    <recommendedName>
        <fullName evidence="3">phosphatidylinositol-3,4-bisphosphate 4-phosphatase</fullName>
        <ecNumber evidence="3">3.1.3.66</ecNumber>
    </recommendedName>
</protein>
<dbReference type="Pfam" id="PF00168">
    <property type="entry name" value="C2"/>
    <property type="match status" value="1"/>
</dbReference>
<sequence length="1035" mass="114832">MRLNYKELGEVSLQWNSTFEGILLCRQKVDSRRKRGVVFSEHWCRLKGNILVLCRSPDRKSTEVEGVILLERFTVATAKEEDIPHAFRIEFDAGDPAVVFIARSETEAEIWCQHLVAAQLAPTLQRIGLIRDELRNSTGRDPLDSGLTTIHEVEKPSVTDEVLGSSDLKGIEISLSCRDLAWEPESTPNAHIILSLCTPPDSGWKRVGTTEVVEKSSNPTFMKTIYLRSEPLNEKTRLQLELVDLRDMKSELGIRLGVVVTTVSRITEGEALELSVCDASTGLALKSPLNGKTPKVIIQARRCHQPSDVAAQSECSLTTLNTVCDNLLSKRYLFPHTLGERMHVVEFMGEPRLCFEFPVEYLKALIPREHLLYDSLSRIGSSDPRLESFRKERLITMKQTLEQYEAALRHLVDCSGTKFKPCWERANARYDFVPTNLHVNQVALTDVDGQIVTFHNITSVGAFTTCSRAYKAGGLFRQAADTAHVPSTYPPPRLSASQVALESPIASAACLLETSGVGRANALLYRGAGALAVLRSDLLGLVQRLSARDQAEPLAEKLRKMVVSMQSVFTDGLLNKLRESGAILEDFSALSKLLSELDVLDKSERTPSPNKSESPASGSVNVAQQRANLIATIEKAGEQLLSRLDKAWDAGAEILWNHVFTGFTGLIRPDPNLEVGWNASSLIAEAERVSTANATVNVDNALTALSVIYDAFNYRHHACLCQALTSVLAALVSIVPHWNRTRWEQVAVCGILTQFEGLLSCYGNELGMIEDWAWAIEHLANIRIVLRPSQIPALGTDHTGSQRTAAVARKSDSYTVCAKMTGVHECEVTVPWSSWTVAPNEIQARGRVRIRIHPVSFLVGINEQQSIAEKFDKTAVQQAINNQGYECLKAYFGRYTKHYGAPPRTPSNQDVCDLLANIHHLVDPPVRSKPIEILEYASEITQAFGGIRFTSCKSAKDRTGMSVTLEQIRWLKNAEGMHEGHFQTALQCLRQTGLRVDNVMKNTGGRKYAFNRLQLLYFPRLYRPPVGTYALGVAP</sequence>
<dbReference type="SUPFAM" id="SSF50729">
    <property type="entry name" value="PH domain-like"/>
    <property type="match status" value="1"/>
</dbReference>
<reference evidence="9 10" key="2">
    <citation type="journal article" date="2021" name="Genomics">
        <title>High-quality reference genome for Clonorchis sinensis.</title>
        <authorList>
            <person name="Young N.D."/>
            <person name="Stroehlein A.J."/>
            <person name="Kinkar L."/>
            <person name="Wang T."/>
            <person name="Sohn W.M."/>
            <person name="Chang B.C.H."/>
            <person name="Kaur P."/>
            <person name="Weisz D."/>
            <person name="Dudchenko O."/>
            <person name="Aiden E.L."/>
            <person name="Korhonen P.K."/>
            <person name="Gasser R.B."/>
        </authorList>
    </citation>
    <scope>NUCLEOTIDE SEQUENCE [LARGE SCALE GENOMIC DNA]</scope>
    <source>
        <strain evidence="9">Cs-k2</strain>
    </source>
</reference>
<dbReference type="PROSITE" id="PS50003">
    <property type="entry name" value="PH_DOMAIN"/>
    <property type="match status" value="1"/>
</dbReference>
<evidence type="ECO:0000256" key="4">
    <source>
        <dbReference type="ARBA" id="ARBA00022801"/>
    </source>
</evidence>
<reference evidence="9 10" key="1">
    <citation type="journal article" date="2018" name="Biotechnol. Adv.">
        <title>Improved genomic resources and new bioinformatic workflow for the carcinogenic parasite Clonorchis sinensis: Biotechnological implications.</title>
        <authorList>
            <person name="Wang D."/>
            <person name="Korhonen P.K."/>
            <person name="Gasser R.B."/>
            <person name="Young N.D."/>
        </authorList>
    </citation>
    <scope>NUCLEOTIDE SEQUENCE [LARGE SCALE GENOMIC DNA]</scope>
    <source>
        <strain evidence="9">Cs-k2</strain>
    </source>
</reference>
<dbReference type="PROSITE" id="PS50004">
    <property type="entry name" value="C2"/>
    <property type="match status" value="1"/>
</dbReference>
<accession>A0A8T1MG44</accession>
<gene>
    <name evidence="9" type="ORF">CSKR_203933</name>
</gene>